<feature type="compositionally biased region" description="Acidic residues" evidence="1">
    <location>
        <begin position="88"/>
        <end position="106"/>
    </location>
</feature>
<dbReference type="Proteomes" id="UP000184758">
    <property type="component" value="Unassembled WGS sequence"/>
</dbReference>
<feature type="region of interest" description="Disordered" evidence="1">
    <location>
        <begin position="41"/>
        <end position="238"/>
    </location>
</feature>
<evidence type="ECO:0000256" key="1">
    <source>
        <dbReference type="SAM" id="MobiDB-lite"/>
    </source>
</evidence>
<accession>A0A1N6HP51</accession>
<feature type="compositionally biased region" description="Basic and acidic residues" evidence="1">
    <location>
        <begin position="203"/>
        <end position="212"/>
    </location>
</feature>
<dbReference type="OrthoDB" id="10017573at2"/>
<proteinExistence type="predicted"/>
<feature type="transmembrane region" description="Helical" evidence="2">
    <location>
        <begin position="12"/>
        <end position="30"/>
    </location>
</feature>
<feature type="compositionally biased region" description="Polar residues" evidence="1">
    <location>
        <begin position="126"/>
        <end position="144"/>
    </location>
</feature>
<keyword evidence="4" id="KW-1185">Reference proteome</keyword>
<dbReference type="RefSeq" id="WP_034545635.1">
    <property type="nucleotide sequence ID" value="NZ_FSRN01000001.1"/>
</dbReference>
<dbReference type="AlphaFoldDB" id="A0A1N6HP51"/>
<keyword evidence="2" id="KW-0812">Transmembrane</keyword>
<evidence type="ECO:0000313" key="3">
    <source>
        <dbReference type="EMBL" id="SIO21552.1"/>
    </source>
</evidence>
<protein>
    <submittedName>
        <fullName evidence="3">Uncharacterized protein</fullName>
    </submittedName>
</protein>
<keyword evidence="2" id="KW-1133">Transmembrane helix</keyword>
<sequence>MRNRSLLGLIKHYWYLGILFVILIVVLVIGTQQEKPWSTDFDATETKSSVIKDKSASVESEASSAESEDSDDASRIDSELFFLSDDQKESEESELDEPENEETEDLAEIKSEEILDDDDPINDYDSNQTNRTSSYTPTYSNDNYSQPKSSTSSTQKNPTTSTPSKQPAKTPAAEPEELKESISVVESEPKPIEIPTVEVEVEESAKPEKTEESAAPELIESEKNIVEDSSIDTPSIEE</sequence>
<feature type="compositionally biased region" description="Low complexity" evidence="1">
    <location>
        <begin position="145"/>
        <end position="165"/>
    </location>
</feature>
<organism evidence="3 4">
    <name type="scientific">Carnobacterium alterfunditum</name>
    <dbReference type="NCBI Taxonomy" id="28230"/>
    <lineage>
        <taxon>Bacteria</taxon>
        <taxon>Bacillati</taxon>
        <taxon>Bacillota</taxon>
        <taxon>Bacilli</taxon>
        <taxon>Lactobacillales</taxon>
        <taxon>Carnobacteriaceae</taxon>
        <taxon>Carnobacterium</taxon>
    </lineage>
</organism>
<gene>
    <name evidence="3" type="ORF">SAMN05878443_1986</name>
</gene>
<keyword evidence="2" id="KW-0472">Membrane</keyword>
<evidence type="ECO:0000256" key="2">
    <source>
        <dbReference type="SAM" id="Phobius"/>
    </source>
</evidence>
<reference evidence="4" key="1">
    <citation type="submission" date="2016-11" db="EMBL/GenBank/DDBJ databases">
        <authorList>
            <person name="Varghese N."/>
            <person name="Submissions S."/>
        </authorList>
    </citation>
    <scope>NUCLEOTIDE SEQUENCE [LARGE SCALE GENOMIC DNA]</scope>
    <source>
        <strain evidence="4">313</strain>
    </source>
</reference>
<evidence type="ECO:0000313" key="4">
    <source>
        <dbReference type="Proteomes" id="UP000184758"/>
    </source>
</evidence>
<name>A0A1N6HP51_9LACT</name>
<dbReference type="EMBL" id="FSRN01000001">
    <property type="protein sequence ID" value="SIO21552.1"/>
    <property type="molecule type" value="Genomic_DNA"/>
</dbReference>